<reference evidence="5 6" key="1">
    <citation type="submission" date="2018-11" db="EMBL/GenBank/DDBJ databases">
        <title>Chitinophaga lutea sp.nov., isolate from arsenic contaminated soil.</title>
        <authorList>
            <person name="Zong Y."/>
        </authorList>
    </citation>
    <scope>NUCLEOTIDE SEQUENCE [LARGE SCALE GENOMIC DNA]</scope>
    <source>
        <strain evidence="5 6">ZY74</strain>
    </source>
</reference>
<dbReference type="GO" id="GO:0009279">
    <property type="term" value="C:cell outer membrane"/>
    <property type="evidence" value="ECO:0007669"/>
    <property type="project" value="UniProtKB-SubCell"/>
</dbReference>
<feature type="domain" description="Outer membrane protein beta-barrel" evidence="4">
    <location>
        <begin position="293"/>
        <end position="686"/>
    </location>
</feature>
<dbReference type="InterPro" id="IPR036942">
    <property type="entry name" value="Beta-barrel_TonB_sf"/>
</dbReference>
<protein>
    <submittedName>
        <fullName evidence="5">TonB-dependent receptor</fullName>
    </submittedName>
</protein>
<evidence type="ECO:0000259" key="4">
    <source>
        <dbReference type="Pfam" id="PF14905"/>
    </source>
</evidence>
<keyword evidence="2" id="KW-0472">Membrane</keyword>
<dbReference type="InterPro" id="IPR041700">
    <property type="entry name" value="OMP_b-brl_3"/>
</dbReference>
<sequence length="712" mass="80083">MLHKTENMKKIIVPFLLFISIQLPAQQKDTLQLKGVTVEGRKPFITMKAGKMVLDVAASPLSAGQHVLEILQLAPGVQVDAQGKISLNGKSVTVYIDDRPSYLSADALKALLTGKQGHSIDKIELISNPSARYDASGGALINIRLKKEKGMGTNGTLTLGAGMGAHLRTSNGVFVQHRSKKTTVYGGYDFSRQQRAMAAQTWRTAKGFRIGGDENGTTVTQNHQLRAGIDHMLNTRTTAGIAVNGMYADQDSRRTSTAAFFSKQAAADSVLTASTRGDGGFFTPAVNAYLKTRLDSTGRELSFNGDYYTFSRRRNNLFDTRTENGEAYTLEEHSPQLIRIGALSADYKHPSRIGQFDAGLKTIFIKTDNDTRWQQATAGGWVNDAGKTNHFIYKEWIAAGYLNYSRDWQKWSLQGGLRLENTSTNGRSLTSGESFRRQYVRLFPNVAIKHSLNAGNELSLSYRKSINRPSYAYVNPFLTFENKYAYFRGNPDLGPEMAHNAELTHSFKNTLFTTISYMRYNGVVSQIYEQDEKSRILYSTYANLRYSEWYFLGVSYNKQFTSWWSNNTSLQGGYIRYRFDSTALQPSVPGFFFSTVNAFSIPDVCNVQAAFSYSSRVASGLQEMKSYWGLNIGVQRSIWRKRADIKLNMTDIFRTMQQGNISDYNGVRVKSESYNDNRTVTLTFVYRFGHKDVRSVRARRSGIEQEQNRISR</sequence>
<dbReference type="Gene3D" id="2.40.170.20">
    <property type="entry name" value="TonB-dependent receptor, beta-barrel domain"/>
    <property type="match status" value="1"/>
</dbReference>
<comment type="subcellular location">
    <subcellularLocation>
        <location evidence="1">Cell outer membrane</location>
    </subcellularLocation>
</comment>
<keyword evidence="5" id="KW-0675">Receptor</keyword>
<evidence type="ECO:0000256" key="1">
    <source>
        <dbReference type="ARBA" id="ARBA00004442"/>
    </source>
</evidence>
<name>A0A3N4PKK7_9BACT</name>
<proteinExistence type="predicted"/>
<organism evidence="5 6">
    <name type="scientific">Chitinophaga lutea</name>
    <dbReference type="NCBI Taxonomy" id="2488634"/>
    <lineage>
        <taxon>Bacteria</taxon>
        <taxon>Pseudomonadati</taxon>
        <taxon>Bacteroidota</taxon>
        <taxon>Chitinophagia</taxon>
        <taxon>Chitinophagales</taxon>
        <taxon>Chitinophagaceae</taxon>
        <taxon>Chitinophaga</taxon>
    </lineage>
</organism>
<evidence type="ECO:0000313" key="5">
    <source>
        <dbReference type="EMBL" id="RPE08746.1"/>
    </source>
</evidence>
<dbReference type="AlphaFoldDB" id="A0A3N4PKK7"/>
<comment type="caution">
    <text evidence="5">The sequence shown here is derived from an EMBL/GenBank/DDBJ whole genome shotgun (WGS) entry which is preliminary data.</text>
</comment>
<dbReference type="EMBL" id="RPDH01000002">
    <property type="protein sequence ID" value="RPE08746.1"/>
    <property type="molecule type" value="Genomic_DNA"/>
</dbReference>
<dbReference type="Pfam" id="PF14905">
    <property type="entry name" value="OMP_b-brl_3"/>
    <property type="match status" value="1"/>
</dbReference>
<dbReference type="Proteomes" id="UP000278351">
    <property type="component" value="Unassembled WGS sequence"/>
</dbReference>
<dbReference type="SUPFAM" id="SSF56935">
    <property type="entry name" value="Porins"/>
    <property type="match status" value="1"/>
</dbReference>
<accession>A0A3N4PKK7</accession>
<evidence type="ECO:0000256" key="3">
    <source>
        <dbReference type="ARBA" id="ARBA00023237"/>
    </source>
</evidence>
<keyword evidence="3" id="KW-0998">Cell outer membrane</keyword>
<evidence type="ECO:0000256" key="2">
    <source>
        <dbReference type="ARBA" id="ARBA00023136"/>
    </source>
</evidence>
<evidence type="ECO:0000313" key="6">
    <source>
        <dbReference type="Proteomes" id="UP000278351"/>
    </source>
</evidence>
<gene>
    <name evidence="5" type="ORF">EGT74_17075</name>
</gene>
<keyword evidence="6" id="KW-1185">Reference proteome</keyword>